<dbReference type="SUPFAM" id="SSF46689">
    <property type="entry name" value="Homeodomain-like"/>
    <property type="match status" value="1"/>
</dbReference>
<dbReference type="Pfam" id="PF08765">
    <property type="entry name" value="Mor"/>
    <property type="match status" value="1"/>
</dbReference>
<dbReference type="AlphaFoldDB" id="A0A1U9UQ25"/>
<accession>A0A1U9UQ25</accession>
<name>A0A1U9UQ25_CUPNE</name>
<proteinExistence type="predicted"/>
<dbReference type="EMBL" id="CP017757">
    <property type="protein sequence ID" value="AQV94762.1"/>
    <property type="molecule type" value="Genomic_DNA"/>
</dbReference>
<dbReference type="KEGG" id="cuh:BJN34_12815"/>
<reference evidence="3" key="1">
    <citation type="submission" date="2017-02" db="EMBL/GenBank/DDBJ databases">
        <title>Complete genome sequence of Cupriavidus necator strain NH9, a 3-chlorobenzoate degrader.</title>
        <authorList>
            <person name="Moriuchi R."/>
            <person name="Dohra H."/>
            <person name="Ogawa N."/>
        </authorList>
    </citation>
    <scope>NUCLEOTIDE SEQUENCE [LARGE SCALE GENOMIC DNA]</scope>
    <source>
        <strain evidence="3">NH9</strain>
    </source>
</reference>
<dbReference type="InterPro" id="IPR014875">
    <property type="entry name" value="Mor_transcription_activator"/>
</dbReference>
<organism evidence="2 3">
    <name type="scientific">Cupriavidus necator</name>
    <name type="common">Alcaligenes eutrophus</name>
    <name type="synonym">Ralstonia eutropha</name>
    <dbReference type="NCBI Taxonomy" id="106590"/>
    <lineage>
        <taxon>Bacteria</taxon>
        <taxon>Pseudomonadati</taxon>
        <taxon>Pseudomonadota</taxon>
        <taxon>Betaproteobacteria</taxon>
        <taxon>Burkholderiales</taxon>
        <taxon>Burkholderiaceae</taxon>
        <taxon>Cupriavidus</taxon>
    </lineage>
</organism>
<gene>
    <name evidence="2" type="ORF">BJN34_12815</name>
</gene>
<feature type="domain" description="Mor transcription activator" evidence="1">
    <location>
        <begin position="34"/>
        <end position="101"/>
    </location>
</feature>
<evidence type="ECO:0000259" key="1">
    <source>
        <dbReference type="Pfam" id="PF08765"/>
    </source>
</evidence>
<evidence type="ECO:0000313" key="2">
    <source>
        <dbReference type="EMBL" id="AQV94762.1"/>
    </source>
</evidence>
<evidence type="ECO:0000313" key="3">
    <source>
        <dbReference type="Proteomes" id="UP000189627"/>
    </source>
</evidence>
<dbReference type="Gene3D" id="1.10.10.60">
    <property type="entry name" value="Homeodomain-like"/>
    <property type="match status" value="1"/>
</dbReference>
<dbReference type="RefSeq" id="WP_078196953.1">
    <property type="nucleotide sequence ID" value="NZ_CP017757.2"/>
</dbReference>
<dbReference type="InterPro" id="IPR009057">
    <property type="entry name" value="Homeodomain-like_sf"/>
</dbReference>
<dbReference type="OrthoDB" id="9154395at2"/>
<dbReference type="Proteomes" id="UP000189627">
    <property type="component" value="Chromosome 1"/>
</dbReference>
<sequence>MSDPLKNEDASQSDAAIDLTGALTTIVREEITAVEHLARPIIEGLERGLRRLLGGQEVYIPAPDRRERDEAIRAAFNGRNRDEVCRQFSISKTTFYEVINRG</sequence>
<protein>
    <recommendedName>
        <fullName evidence="1">Mor transcription activator domain-containing protein</fullName>
    </recommendedName>
</protein>